<dbReference type="Proteomes" id="UP000001542">
    <property type="component" value="Unassembled WGS sequence"/>
</dbReference>
<dbReference type="VEuPathDB" id="TrichDB:TVAG_259970"/>
<dbReference type="SMR" id="A2E8T0"/>
<dbReference type="OrthoDB" id="2013775at2759"/>
<dbReference type="Pfam" id="PF13306">
    <property type="entry name" value="LRR_5"/>
    <property type="match status" value="1"/>
</dbReference>
<accession>A2E8T0</accession>
<evidence type="ECO:0000313" key="2">
    <source>
        <dbReference type="Proteomes" id="UP000001542"/>
    </source>
</evidence>
<dbReference type="SUPFAM" id="SSF52058">
    <property type="entry name" value="L domain-like"/>
    <property type="match status" value="1"/>
</dbReference>
<protein>
    <recommendedName>
        <fullName evidence="3">Surface antigen BspA-like</fullName>
    </recommendedName>
</protein>
<evidence type="ECO:0000313" key="1">
    <source>
        <dbReference type="EMBL" id="EAY10912.1"/>
    </source>
</evidence>
<dbReference type="InterPro" id="IPR026906">
    <property type="entry name" value="LRR_5"/>
</dbReference>
<name>A2E8T0_TRIV3</name>
<dbReference type="AlphaFoldDB" id="A2E8T0"/>
<dbReference type="InParanoid" id="A2E8T0"/>
<evidence type="ECO:0008006" key="3">
    <source>
        <dbReference type="Google" id="ProtNLM"/>
    </source>
</evidence>
<reference evidence="1" key="1">
    <citation type="submission" date="2006-10" db="EMBL/GenBank/DDBJ databases">
        <authorList>
            <person name="Amadeo P."/>
            <person name="Zhao Q."/>
            <person name="Wortman J."/>
            <person name="Fraser-Liggett C."/>
            <person name="Carlton J."/>
        </authorList>
    </citation>
    <scope>NUCLEOTIDE SEQUENCE</scope>
    <source>
        <strain evidence="1">G3</strain>
    </source>
</reference>
<dbReference type="VEuPathDB" id="TrichDB:TVAGG3_0926920"/>
<dbReference type="Gene3D" id="3.80.10.10">
    <property type="entry name" value="Ribonuclease Inhibitor"/>
    <property type="match status" value="1"/>
</dbReference>
<dbReference type="InterPro" id="IPR032675">
    <property type="entry name" value="LRR_dom_sf"/>
</dbReference>
<sequence length="251" mass="28638">MNCYNLTEIQFPEDLTDIHDYSFFGCKSLFSIVLPKNLIKLGKYSFSNCSSLQKINIESNCSIDLTSFENDNMIEHLIISYPNSDIIKQNSFSHLIKTITYNLSIKEYPSLSIFESLENINIFTYGNESIIKDNFISSKEVNIIIIGNIQKIDDKSFLNSRINNFLYCGDQEVEGNFLIGRHPRNITVYEYYPKSKIGDVAASKTGKCNNLPGDVKHGLTNTQLALIITFSIIVLRIPLRVRFFAHTKKSC</sequence>
<dbReference type="RefSeq" id="XP_001323135.1">
    <property type="nucleotide sequence ID" value="XM_001323100.1"/>
</dbReference>
<reference evidence="1" key="2">
    <citation type="journal article" date="2007" name="Science">
        <title>Draft genome sequence of the sexually transmitted pathogen Trichomonas vaginalis.</title>
        <authorList>
            <person name="Carlton J.M."/>
            <person name="Hirt R.P."/>
            <person name="Silva J.C."/>
            <person name="Delcher A.L."/>
            <person name="Schatz M."/>
            <person name="Zhao Q."/>
            <person name="Wortman J.R."/>
            <person name="Bidwell S.L."/>
            <person name="Alsmark U.C.M."/>
            <person name="Besteiro S."/>
            <person name="Sicheritz-Ponten T."/>
            <person name="Noel C.J."/>
            <person name="Dacks J.B."/>
            <person name="Foster P.G."/>
            <person name="Simillion C."/>
            <person name="Van de Peer Y."/>
            <person name="Miranda-Saavedra D."/>
            <person name="Barton G.J."/>
            <person name="Westrop G.D."/>
            <person name="Mueller S."/>
            <person name="Dessi D."/>
            <person name="Fiori P.L."/>
            <person name="Ren Q."/>
            <person name="Paulsen I."/>
            <person name="Zhang H."/>
            <person name="Bastida-Corcuera F.D."/>
            <person name="Simoes-Barbosa A."/>
            <person name="Brown M.T."/>
            <person name="Hayes R.D."/>
            <person name="Mukherjee M."/>
            <person name="Okumura C.Y."/>
            <person name="Schneider R."/>
            <person name="Smith A.J."/>
            <person name="Vanacova S."/>
            <person name="Villalvazo M."/>
            <person name="Haas B.J."/>
            <person name="Pertea M."/>
            <person name="Feldblyum T.V."/>
            <person name="Utterback T.R."/>
            <person name="Shu C.L."/>
            <person name="Osoegawa K."/>
            <person name="de Jong P.J."/>
            <person name="Hrdy I."/>
            <person name="Horvathova L."/>
            <person name="Zubacova Z."/>
            <person name="Dolezal P."/>
            <person name="Malik S.B."/>
            <person name="Logsdon J.M. Jr."/>
            <person name="Henze K."/>
            <person name="Gupta A."/>
            <person name="Wang C.C."/>
            <person name="Dunne R.L."/>
            <person name="Upcroft J.A."/>
            <person name="Upcroft P."/>
            <person name="White O."/>
            <person name="Salzberg S.L."/>
            <person name="Tang P."/>
            <person name="Chiu C.-H."/>
            <person name="Lee Y.-S."/>
            <person name="Embley T.M."/>
            <person name="Coombs G.H."/>
            <person name="Mottram J.C."/>
            <person name="Tachezy J."/>
            <person name="Fraser-Liggett C.M."/>
            <person name="Johnson P.J."/>
        </authorList>
    </citation>
    <scope>NUCLEOTIDE SEQUENCE [LARGE SCALE GENOMIC DNA]</scope>
    <source>
        <strain evidence="1">G3</strain>
    </source>
</reference>
<keyword evidence="2" id="KW-1185">Reference proteome</keyword>
<dbReference type="EMBL" id="DS113329">
    <property type="protein sequence ID" value="EAY10912.1"/>
    <property type="molecule type" value="Genomic_DNA"/>
</dbReference>
<dbReference type="STRING" id="5722.A2E8T0"/>
<gene>
    <name evidence="1" type="ORF">TVAG_259970</name>
</gene>
<dbReference type="KEGG" id="tva:4768849"/>
<proteinExistence type="predicted"/>
<organism evidence="1 2">
    <name type="scientific">Trichomonas vaginalis (strain ATCC PRA-98 / G3)</name>
    <dbReference type="NCBI Taxonomy" id="412133"/>
    <lineage>
        <taxon>Eukaryota</taxon>
        <taxon>Metamonada</taxon>
        <taxon>Parabasalia</taxon>
        <taxon>Trichomonadida</taxon>
        <taxon>Trichomonadidae</taxon>
        <taxon>Trichomonas</taxon>
    </lineage>
</organism>